<evidence type="ECO:0000256" key="1">
    <source>
        <dbReference type="ARBA" id="ARBA00004613"/>
    </source>
</evidence>
<comment type="similarity">
    <text evidence="2 15">Belongs to the glycosyl hydrolase 28 family.</text>
</comment>
<gene>
    <name evidence="18" type="ORF">LY79DRAFT_564560</name>
</gene>
<keyword evidence="5 17" id="KW-0732">Signal</keyword>
<feature type="region of interest" description="Disordered" evidence="16">
    <location>
        <begin position="39"/>
        <end position="122"/>
    </location>
</feature>
<dbReference type="InterPro" id="IPR050434">
    <property type="entry name" value="Glycosyl_hydrlase_28"/>
</dbReference>
<dbReference type="GO" id="GO:0045490">
    <property type="term" value="P:pectin catabolic process"/>
    <property type="evidence" value="ECO:0007669"/>
    <property type="project" value="TreeGrafter"/>
</dbReference>
<dbReference type="AlphaFoldDB" id="A0AAD8PRH5"/>
<dbReference type="GO" id="GO:0005576">
    <property type="term" value="C:extracellular region"/>
    <property type="evidence" value="ECO:0007669"/>
    <property type="project" value="UniProtKB-SubCell"/>
</dbReference>
<keyword evidence="11" id="KW-0961">Cell wall biogenesis/degradation</keyword>
<name>A0AAD8PRH5_9PEZI</name>
<dbReference type="Pfam" id="PF00295">
    <property type="entry name" value="Glyco_hydro_28"/>
    <property type="match status" value="1"/>
</dbReference>
<dbReference type="SMART" id="SM00710">
    <property type="entry name" value="PbH1"/>
    <property type="match status" value="6"/>
</dbReference>
<sequence length="474" mass="49031">MKFLLMTSGLGALAAAAVFPGHLRPDMMPKLANTTAPGLNLTIPVPSNTTKPPSKATNPPSEVTSPPSEVTSPPSEATSPPISLPGNQANCTCADPGAAPPNNGTVGQPDTDGGEQQLPGGGVGAGPGACVITDFESVKAQKASCTDMVLKGVAVPGGRTLDLTGLQAGTRVTFADTTTFGYKEWDGPLVSVSGDGVSVVGAPGHVIDCDGDRWWDGKGVKMAKKDKKRKGSVKPRFFTVAISNGSVSRLNVLNTPARGFNINGASNLEVRDILFDNRDGECGGGKNTDAFHIGESTDVTIARARVYNQDDCLTITSGARILFRDGYCRGSHGLAVGSVGGRDVNNVTDVMIRDSVLEKGVNGIRIKAEHKKQGSIAGVTFQNIVFKNVKKQGIVVQQDYKEGKKPTGKPTDGIPITGVTITNVTGTVAEKGTNVLILCAEGACADWAWSGVDVSGGKTSKKCKNIPDNSGAAC</sequence>
<evidence type="ECO:0000256" key="9">
    <source>
        <dbReference type="ARBA" id="ARBA00023157"/>
    </source>
</evidence>
<dbReference type="EMBL" id="JAHLJV010000068">
    <property type="protein sequence ID" value="KAK1579325.1"/>
    <property type="molecule type" value="Genomic_DNA"/>
</dbReference>
<dbReference type="Proteomes" id="UP001230504">
    <property type="component" value="Unassembled WGS sequence"/>
</dbReference>
<proteinExistence type="inferred from homology"/>
<evidence type="ECO:0000313" key="18">
    <source>
        <dbReference type="EMBL" id="KAK1579325.1"/>
    </source>
</evidence>
<dbReference type="GO" id="GO:0004650">
    <property type="term" value="F:polygalacturonase activity"/>
    <property type="evidence" value="ECO:0007669"/>
    <property type="project" value="UniProtKB-EC"/>
</dbReference>
<keyword evidence="4" id="KW-0964">Secreted</keyword>
<feature type="active site" evidence="14">
    <location>
        <position position="332"/>
    </location>
</feature>
<dbReference type="FunFam" id="2.160.20.10:FF:000002">
    <property type="entry name" value="Endopolygalacturonase D"/>
    <property type="match status" value="1"/>
</dbReference>
<evidence type="ECO:0000256" key="12">
    <source>
        <dbReference type="ARBA" id="ARBA00034074"/>
    </source>
</evidence>
<feature type="signal peptide" evidence="17">
    <location>
        <begin position="1"/>
        <end position="16"/>
    </location>
</feature>
<dbReference type="InterPro" id="IPR011050">
    <property type="entry name" value="Pectin_lyase_fold/virulence"/>
</dbReference>
<dbReference type="PANTHER" id="PTHR31884">
    <property type="entry name" value="POLYGALACTURONASE"/>
    <property type="match status" value="1"/>
</dbReference>
<keyword evidence="6" id="KW-0677">Repeat</keyword>
<keyword evidence="10 15" id="KW-0326">Glycosidase</keyword>
<keyword evidence="8" id="KW-0865">Zymogen</keyword>
<dbReference type="GeneID" id="85442909"/>
<evidence type="ECO:0000256" key="4">
    <source>
        <dbReference type="ARBA" id="ARBA00022525"/>
    </source>
</evidence>
<evidence type="ECO:0000256" key="2">
    <source>
        <dbReference type="ARBA" id="ARBA00008834"/>
    </source>
</evidence>
<keyword evidence="7 15" id="KW-0378">Hydrolase</keyword>
<dbReference type="EC" id="3.2.1.15" evidence="3"/>
<dbReference type="InterPro" id="IPR012334">
    <property type="entry name" value="Pectin_lyas_fold"/>
</dbReference>
<accession>A0AAD8PRH5</accession>
<comment type="subcellular location">
    <subcellularLocation>
        <location evidence="1">Secreted</location>
    </subcellularLocation>
</comment>
<feature type="chain" id="PRO_5042258212" description="endo-polygalacturonase" evidence="17">
    <location>
        <begin position="17"/>
        <end position="474"/>
    </location>
</feature>
<dbReference type="Gene3D" id="2.160.20.10">
    <property type="entry name" value="Single-stranded right-handed beta-helix, Pectin lyase-like"/>
    <property type="match status" value="1"/>
</dbReference>
<evidence type="ECO:0000256" key="17">
    <source>
        <dbReference type="SAM" id="SignalP"/>
    </source>
</evidence>
<comment type="caution">
    <text evidence="18">The sequence shown here is derived from an EMBL/GenBank/DDBJ whole genome shotgun (WGS) entry which is preliminary data.</text>
</comment>
<dbReference type="PANTHER" id="PTHR31884:SF1">
    <property type="entry name" value="POLYGALACTURONASE"/>
    <property type="match status" value="1"/>
</dbReference>
<evidence type="ECO:0000256" key="15">
    <source>
        <dbReference type="RuleBase" id="RU361169"/>
    </source>
</evidence>
<evidence type="ECO:0000256" key="13">
    <source>
        <dbReference type="ARBA" id="ARBA00083621"/>
    </source>
</evidence>
<evidence type="ECO:0000313" key="19">
    <source>
        <dbReference type="Proteomes" id="UP001230504"/>
    </source>
</evidence>
<dbReference type="SUPFAM" id="SSF51126">
    <property type="entry name" value="Pectin lyase-like"/>
    <property type="match status" value="1"/>
</dbReference>
<dbReference type="GO" id="GO:0071555">
    <property type="term" value="P:cell wall organization"/>
    <property type="evidence" value="ECO:0007669"/>
    <property type="project" value="UniProtKB-KW"/>
</dbReference>
<feature type="compositionally biased region" description="Polar residues" evidence="16">
    <location>
        <begin position="45"/>
        <end position="58"/>
    </location>
</feature>
<evidence type="ECO:0000256" key="16">
    <source>
        <dbReference type="SAM" id="MobiDB-lite"/>
    </source>
</evidence>
<dbReference type="InterPro" id="IPR000743">
    <property type="entry name" value="Glyco_hydro_28"/>
</dbReference>
<reference evidence="18" key="1">
    <citation type="submission" date="2021-06" db="EMBL/GenBank/DDBJ databases">
        <title>Comparative genomics, transcriptomics and evolutionary studies reveal genomic signatures of adaptation to plant cell wall in hemibiotrophic fungi.</title>
        <authorList>
            <consortium name="DOE Joint Genome Institute"/>
            <person name="Baroncelli R."/>
            <person name="Diaz J.F."/>
            <person name="Benocci T."/>
            <person name="Peng M."/>
            <person name="Battaglia E."/>
            <person name="Haridas S."/>
            <person name="Andreopoulos W."/>
            <person name="Labutti K."/>
            <person name="Pangilinan J."/>
            <person name="Floch G.L."/>
            <person name="Makela M.R."/>
            <person name="Henrissat B."/>
            <person name="Grigoriev I.V."/>
            <person name="Crouch J.A."/>
            <person name="De Vries R.P."/>
            <person name="Sukno S.A."/>
            <person name="Thon M.R."/>
        </authorList>
    </citation>
    <scope>NUCLEOTIDE SEQUENCE</scope>
    <source>
        <strain evidence="18">CBS 125086</strain>
    </source>
</reference>
<organism evidence="18 19">
    <name type="scientific">Colletotrichum navitas</name>
    <dbReference type="NCBI Taxonomy" id="681940"/>
    <lineage>
        <taxon>Eukaryota</taxon>
        <taxon>Fungi</taxon>
        <taxon>Dikarya</taxon>
        <taxon>Ascomycota</taxon>
        <taxon>Pezizomycotina</taxon>
        <taxon>Sordariomycetes</taxon>
        <taxon>Hypocreomycetidae</taxon>
        <taxon>Glomerellales</taxon>
        <taxon>Glomerellaceae</taxon>
        <taxon>Colletotrichum</taxon>
        <taxon>Colletotrichum graminicola species complex</taxon>
    </lineage>
</organism>
<protein>
    <recommendedName>
        <fullName evidence="3">endo-polygalacturonase</fullName>
        <ecNumber evidence="3">3.2.1.15</ecNumber>
    </recommendedName>
    <alternativeName>
        <fullName evidence="13">Pectinase</fullName>
    </alternativeName>
</protein>
<dbReference type="InterPro" id="IPR006626">
    <property type="entry name" value="PbH1"/>
</dbReference>
<evidence type="ECO:0000256" key="6">
    <source>
        <dbReference type="ARBA" id="ARBA00022737"/>
    </source>
</evidence>
<keyword evidence="9" id="KW-1015">Disulfide bond</keyword>
<dbReference type="RefSeq" id="XP_060410460.1">
    <property type="nucleotide sequence ID" value="XM_060558669.1"/>
</dbReference>
<feature type="compositionally biased region" description="Low complexity" evidence="16">
    <location>
        <begin position="59"/>
        <end position="81"/>
    </location>
</feature>
<evidence type="ECO:0000256" key="14">
    <source>
        <dbReference type="PROSITE-ProRule" id="PRU10052"/>
    </source>
</evidence>
<evidence type="ECO:0000256" key="7">
    <source>
        <dbReference type="ARBA" id="ARBA00022801"/>
    </source>
</evidence>
<evidence type="ECO:0000256" key="8">
    <source>
        <dbReference type="ARBA" id="ARBA00023145"/>
    </source>
</evidence>
<evidence type="ECO:0000256" key="10">
    <source>
        <dbReference type="ARBA" id="ARBA00023295"/>
    </source>
</evidence>
<evidence type="ECO:0000256" key="11">
    <source>
        <dbReference type="ARBA" id="ARBA00023316"/>
    </source>
</evidence>
<evidence type="ECO:0000256" key="5">
    <source>
        <dbReference type="ARBA" id="ARBA00022729"/>
    </source>
</evidence>
<comment type="catalytic activity">
    <reaction evidence="12">
        <text>(1,4-alpha-D-galacturonosyl)n+m + H2O = (1,4-alpha-D-galacturonosyl)n + (1,4-alpha-D-galacturonosyl)m.</text>
        <dbReference type="EC" id="3.2.1.15"/>
    </reaction>
</comment>
<keyword evidence="19" id="KW-1185">Reference proteome</keyword>
<evidence type="ECO:0000256" key="3">
    <source>
        <dbReference type="ARBA" id="ARBA00012736"/>
    </source>
</evidence>
<dbReference type="PROSITE" id="PS00502">
    <property type="entry name" value="POLYGALACTURONASE"/>
    <property type="match status" value="1"/>
</dbReference>